<protein>
    <submittedName>
        <fullName evidence="1">Uncharacterized protein</fullName>
    </submittedName>
</protein>
<evidence type="ECO:0000313" key="2">
    <source>
        <dbReference type="Proteomes" id="UP000198460"/>
    </source>
</evidence>
<dbReference type="Proteomes" id="UP000198460">
    <property type="component" value="Unassembled WGS sequence"/>
</dbReference>
<dbReference type="AlphaFoldDB" id="A0A238HB78"/>
<gene>
    <name evidence="1" type="ORF">BSIN_3479</name>
</gene>
<organism evidence="1 2">
    <name type="scientific">Burkholderia singularis</name>
    <dbReference type="NCBI Taxonomy" id="1503053"/>
    <lineage>
        <taxon>Bacteria</taxon>
        <taxon>Pseudomonadati</taxon>
        <taxon>Pseudomonadota</taxon>
        <taxon>Betaproteobacteria</taxon>
        <taxon>Burkholderiales</taxon>
        <taxon>Burkholderiaceae</taxon>
        <taxon>Burkholderia</taxon>
        <taxon>pseudomallei group</taxon>
    </lineage>
</organism>
<reference evidence="1 2" key="1">
    <citation type="submission" date="2017-04" db="EMBL/GenBank/DDBJ databases">
        <authorList>
            <person name="Afonso C.L."/>
            <person name="Miller P.J."/>
            <person name="Scott M.A."/>
            <person name="Spackman E."/>
            <person name="Goraichik I."/>
            <person name="Dimitrov K.M."/>
            <person name="Suarez D.L."/>
            <person name="Swayne D.E."/>
        </authorList>
    </citation>
    <scope>NUCLEOTIDE SEQUENCE [LARGE SCALE GENOMIC DNA]</scope>
    <source>
        <strain evidence="1">LMG 28154</strain>
    </source>
</reference>
<evidence type="ECO:0000313" key="1">
    <source>
        <dbReference type="EMBL" id="SMG02781.1"/>
    </source>
</evidence>
<dbReference type="EMBL" id="FXAN01000110">
    <property type="protein sequence ID" value="SMG02781.1"/>
    <property type="molecule type" value="Genomic_DNA"/>
</dbReference>
<proteinExistence type="predicted"/>
<accession>A0A238HB78</accession>
<sequence>MRRDFDPSAPCSRRLACRSRDVRICRARKRFFSKLAKHY</sequence>
<name>A0A238HB78_9BURK</name>